<keyword evidence="1" id="KW-0812">Transmembrane</keyword>
<keyword evidence="1" id="KW-1133">Transmembrane helix</keyword>
<dbReference type="KEGG" id="ccel:CCDG5_1357"/>
<sequence length="72" mass="8089">MLDRIALILVIIGALDWGSIGIFKFDFVAWAFGGQYSAVSRIVYTLVAIAGLWCISLLFRDREVVESKNEIH</sequence>
<keyword evidence="1" id="KW-0472">Membrane</keyword>
<organism evidence="2 3">
    <name type="scientific">[Clostridium] cellulosi</name>
    <dbReference type="NCBI Taxonomy" id="29343"/>
    <lineage>
        <taxon>Bacteria</taxon>
        <taxon>Bacillati</taxon>
        <taxon>Bacillota</taxon>
        <taxon>Clostridia</taxon>
        <taxon>Eubacteriales</taxon>
        <taxon>Oscillospiraceae</taxon>
        <taxon>Oscillospiraceae incertae sedis</taxon>
    </lineage>
</organism>
<proteinExistence type="predicted"/>
<evidence type="ECO:0000256" key="1">
    <source>
        <dbReference type="SAM" id="Phobius"/>
    </source>
</evidence>
<keyword evidence="3" id="KW-1185">Reference proteome</keyword>
<dbReference type="AlphaFoldDB" id="A0A078KL78"/>
<dbReference type="HOGENOM" id="CLU_179993_2_0_9"/>
<accession>A0A078KL78</accession>
<name>A0A078KL78_9FIRM</name>
<evidence type="ECO:0000313" key="3">
    <source>
        <dbReference type="Proteomes" id="UP000032431"/>
    </source>
</evidence>
<dbReference type="InterPro" id="IPR007211">
    <property type="entry name" value="DUF378"/>
</dbReference>
<dbReference type="OrthoDB" id="9812136at2"/>
<reference evidence="3" key="1">
    <citation type="submission" date="2014-07" db="EMBL/GenBank/DDBJ databases">
        <authorList>
            <person name="Wibberg D."/>
        </authorList>
    </citation>
    <scope>NUCLEOTIDE SEQUENCE [LARGE SCALE GENOMIC DNA]</scope>
    <source>
        <strain evidence="3">DG5</strain>
    </source>
</reference>
<feature type="transmembrane region" description="Helical" evidence="1">
    <location>
        <begin position="38"/>
        <end position="59"/>
    </location>
</feature>
<protein>
    <submittedName>
        <fullName evidence="2">Putative membrane protein</fullName>
    </submittedName>
</protein>
<dbReference type="Pfam" id="PF04070">
    <property type="entry name" value="DUF378"/>
    <property type="match status" value="1"/>
</dbReference>
<dbReference type="PANTHER" id="PTHR37304">
    <property type="entry name" value="MEMBRANE PROTEIN-RELATED"/>
    <property type="match status" value="1"/>
</dbReference>
<feature type="transmembrane region" description="Helical" evidence="1">
    <location>
        <begin position="7"/>
        <end position="32"/>
    </location>
</feature>
<evidence type="ECO:0000313" key="2">
    <source>
        <dbReference type="EMBL" id="CDZ24471.1"/>
    </source>
</evidence>
<gene>
    <name evidence="2" type="ORF">CCDG5_1357</name>
</gene>
<dbReference type="PANTHER" id="PTHR37304:SF1">
    <property type="entry name" value="MEMBRANE PROTEIN"/>
    <property type="match status" value="1"/>
</dbReference>
<dbReference type="EMBL" id="LM995447">
    <property type="protein sequence ID" value="CDZ24471.1"/>
    <property type="molecule type" value="Genomic_DNA"/>
</dbReference>
<dbReference type="PATRIC" id="fig|29343.3.peg.1428"/>
<dbReference type="Proteomes" id="UP000032431">
    <property type="component" value="Chromosome I"/>
</dbReference>